<dbReference type="GO" id="GO:0009083">
    <property type="term" value="P:branched-chain amino acid catabolic process"/>
    <property type="evidence" value="ECO:0007669"/>
    <property type="project" value="TreeGrafter"/>
</dbReference>
<dbReference type="Gene3D" id="3.40.50.920">
    <property type="match status" value="1"/>
</dbReference>
<dbReference type="InterPro" id="IPR009014">
    <property type="entry name" value="Transketo_C/PFOR_II"/>
</dbReference>
<dbReference type="OrthoDB" id="9769337at2"/>
<gene>
    <name evidence="7" type="ORF">IX84_17750</name>
</gene>
<dbReference type="Proteomes" id="UP000029736">
    <property type="component" value="Unassembled WGS sequence"/>
</dbReference>
<dbReference type="SUPFAM" id="SSF52922">
    <property type="entry name" value="TK C-terminal domain-like"/>
    <property type="match status" value="1"/>
</dbReference>
<evidence type="ECO:0000313" key="7">
    <source>
        <dbReference type="EMBL" id="KGE86900.1"/>
    </source>
</evidence>
<sequence length="801" mass="89433">MLDHSFTRESANSEDGPSRASIIKDFEICCISREASLLARKEVLTGKAKFGITGDGKEVPQVAMAKAFRKGDWRSGYYRDQTFMFALGLATVEDFFAQLYADPENDPFSGGRQMNGHFGTPTIDNEGEWLDLLNHFNVSADISSTAGQMARALGLALASKHYRVNAEMLSGGDFSQDGKEISFVTIGDASTSEGVFWETVNAAAVQQVPLAISVWDDGYGISVPIEYQTAKGSISKALQGFQTEGEDTGMDIYVVKAGNYPELVETYMKGIAKMRETHRPALFHITEVTQPQGHSTSGSHERYKSKERLQWEKDHDPILLMERWMVKEGIFTEEEAKKIRKDAKAYAKESRDKAWKAVNAPTKKRIKDLKSVFGQIPEDNGPCDELKQELERLMHPVDGEVTQVARRMLYQIMGAGLEAEAGLRNWIEQSYQLAHKHYHAHLYSDSPQAALNVPVVHKAFSEDSEVKNGYEVLNAFFDKKLAQYPELCAFGEDVGDIGDVNQGFAGMQQKYGKGRVFDTGIREWTIMGQAVGMAMRGLRPIAEIQYLDYLIYGLQPLTDDLATLRWRSNGQQKAPAIIRTRGHRLEGIWHAGSPMGMILNALRGIYVIVPRDMVQAAGFYNTILQSDDPALVVECLNGYRLKERVPDNLGEYTIPLGVPEVLRKGKDVTLVTYGSCVRVAQAGVQLLEEQGISVELIDAQTLLPFDLEHIILESLKKTNRIIFMDEDVPGGATAFMMREVLEVQGGYRYLDSDPVTLTARAHRPPYGSNGDYYTKPSPEDVFEQVYKMMHEVNPGHFPGKL</sequence>
<comment type="caution">
    <text evidence="7">The sequence shown here is derived from an EMBL/GenBank/DDBJ whole genome shotgun (WGS) entry which is preliminary data.</text>
</comment>
<dbReference type="PANTHER" id="PTHR42980:SF1">
    <property type="entry name" value="2-OXOISOVALERATE DEHYDROGENASE SUBUNIT BETA, MITOCHONDRIAL"/>
    <property type="match status" value="1"/>
</dbReference>
<reference evidence="7 8" key="1">
    <citation type="journal article" date="2014" name="Int. J. Syst. Evol. Microbiol.">
        <title>Phaeodactylibacter xiamenensis gen. nov., sp. nov., a member of the family Saprospiraceae isolated from the marine alga Phaeodactylum tricornutum.</title>
        <authorList>
            <person name="Chen Z.Jr."/>
            <person name="Lei X."/>
            <person name="Lai Q."/>
            <person name="Li Y."/>
            <person name="Zhang B."/>
            <person name="Zhang J."/>
            <person name="Zhang H."/>
            <person name="Yang L."/>
            <person name="Zheng W."/>
            <person name="Tian Y."/>
            <person name="Yu Z."/>
            <person name="Xu H.Jr."/>
            <person name="Zheng T."/>
        </authorList>
    </citation>
    <scope>NUCLEOTIDE SEQUENCE [LARGE SCALE GENOMIC DNA]</scope>
    <source>
        <strain evidence="7 8">KD52</strain>
    </source>
</reference>
<accession>A0A098S463</accession>
<dbReference type="EC" id="1.2.4.4" evidence="3"/>
<dbReference type="PANTHER" id="PTHR42980">
    <property type="entry name" value="2-OXOISOVALERATE DEHYDROGENASE SUBUNIT BETA-RELATED"/>
    <property type="match status" value="1"/>
</dbReference>
<keyword evidence="4" id="KW-0560">Oxidoreductase</keyword>
<dbReference type="InterPro" id="IPR033248">
    <property type="entry name" value="Transketolase_C"/>
</dbReference>
<proteinExistence type="predicted"/>
<keyword evidence="5" id="KW-0786">Thiamine pyrophosphate</keyword>
<dbReference type="SUPFAM" id="SSF52518">
    <property type="entry name" value="Thiamin diphosphate-binding fold (THDP-binding)"/>
    <property type="match status" value="2"/>
</dbReference>
<dbReference type="GO" id="GO:0007584">
    <property type="term" value="P:response to nutrient"/>
    <property type="evidence" value="ECO:0007669"/>
    <property type="project" value="TreeGrafter"/>
</dbReference>
<organism evidence="7 8">
    <name type="scientific">Phaeodactylibacter xiamenensis</name>
    <dbReference type="NCBI Taxonomy" id="1524460"/>
    <lineage>
        <taxon>Bacteria</taxon>
        <taxon>Pseudomonadati</taxon>
        <taxon>Bacteroidota</taxon>
        <taxon>Saprospiria</taxon>
        <taxon>Saprospirales</taxon>
        <taxon>Haliscomenobacteraceae</taxon>
        <taxon>Phaeodactylibacter</taxon>
    </lineage>
</organism>
<dbReference type="InterPro" id="IPR005475">
    <property type="entry name" value="Transketolase-like_Pyr-bd"/>
</dbReference>
<dbReference type="CDD" id="cd02000">
    <property type="entry name" value="TPP_E1_PDC_ADC_BCADC"/>
    <property type="match status" value="1"/>
</dbReference>
<dbReference type="SMART" id="SM00861">
    <property type="entry name" value="Transket_pyr"/>
    <property type="match status" value="1"/>
</dbReference>
<dbReference type="RefSeq" id="WP_081968807.1">
    <property type="nucleotide sequence ID" value="NZ_JBKAGJ010000009.1"/>
</dbReference>
<evidence type="ECO:0000256" key="1">
    <source>
        <dbReference type="ARBA" id="ARBA00001964"/>
    </source>
</evidence>
<feature type="domain" description="Transketolase-like pyrimidine-binding" evidence="6">
    <location>
        <begin position="467"/>
        <end position="641"/>
    </location>
</feature>
<evidence type="ECO:0000256" key="5">
    <source>
        <dbReference type="ARBA" id="ARBA00023052"/>
    </source>
</evidence>
<dbReference type="STRING" id="1524460.IX84_17750"/>
<dbReference type="AlphaFoldDB" id="A0A098S463"/>
<comment type="function">
    <text evidence="2">E1 component of the 2-oxoglutarate dehydrogenase (OGDH) complex which catalyzes the decarboxylation of 2-oxoglutarate, the first step in the conversion of 2-oxoglutarate to succinyl-CoA and CO(2).</text>
</comment>
<evidence type="ECO:0000256" key="2">
    <source>
        <dbReference type="ARBA" id="ARBA00003906"/>
    </source>
</evidence>
<evidence type="ECO:0000259" key="6">
    <source>
        <dbReference type="SMART" id="SM00861"/>
    </source>
</evidence>
<name>A0A098S463_9BACT</name>
<dbReference type="InterPro" id="IPR029061">
    <property type="entry name" value="THDP-binding"/>
</dbReference>
<dbReference type="EMBL" id="JPOS01000039">
    <property type="protein sequence ID" value="KGE86900.1"/>
    <property type="molecule type" value="Genomic_DNA"/>
</dbReference>
<dbReference type="InterPro" id="IPR001017">
    <property type="entry name" value="DH_E1"/>
</dbReference>
<dbReference type="Pfam" id="PF02780">
    <property type="entry name" value="Transketolase_C"/>
    <property type="match status" value="1"/>
</dbReference>
<dbReference type="Pfam" id="PF02779">
    <property type="entry name" value="Transket_pyr"/>
    <property type="match status" value="1"/>
</dbReference>
<dbReference type="Pfam" id="PF00676">
    <property type="entry name" value="E1_dh"/>
    <property type="match status" value="1"/>
</dbReference>
<evidence type="ECO:0000313" key="8">
    <source>
        <dbReference type="Proteomes" id="UP000029736"/>
    </source>
</evidence>
<keyword evidence="8" id="KW-1185">Reference proteome</keyword>
<protein>
    <recommendedName>
        <fullName evidence="3">3-methyl-2-oxobutanoate dehydrogenase (2-methylpropanoyl-transferring)</fullName>
        <ecNumber evidence="3">1.2.4.4</ecNumber>
    </recommendedName>
</protein>
<dbReference type="GO" id="GO:0003863">
    <property type="term" value="F:branched-chain 2-oxo acid dehydrogenase activity"/>
    <property type="evidence" value="ECO:0007669"/>
    <property type="project" value="UniProtKB-EC"/>
</dbReference>
<dbReference type="Gene3D" id="3.40.50.970">
    <property type="match status" value="2"/>
</dbReference>
<evidence type="ECO:0000256" key="3">
    <source>
        <dbReference type="ARBA" id="ARBA00012277"/>
    </source>
</evidence>
<comment type="cofactor">
    <cofactor evidence="1">
        <name>thiamine diphosphate</name>
        <dbReference type="ChEBI" id="CHEBI:58937"/>
    </cofactor>
</comment>
<evidence type="ECO:0000256" key="4">
    <source>
        <dbReference type="ARBA" id="ARBA00023002"/>
    </source>
</evidence>